<dbReference type="InterPro" id="IPR050276">
    <property type="entry name" value="MshD_Acetyltransferase"/>
</dbReference>
<dbReference type="Proteomes" id="UP000184420">
    <property type="component" value="Unassembled WGS sequence"/>
</dbReference>
<dbReference type="InterPro" id="IPR000182">
    <property type="entry name" value="GNAT_dom"/>
</dbReference>
<accession>A0A1M6YT89</accession>
<dbReference type="STRING" id="1419482.SAMN05444266_102468"/>
<dbReference type="EMBL" id="FRBL01000002">
    <property type="protein sequence ID" value="SHL21259.1"/>
    <property type="molecule type" value="Genomic_DNA"/>
</dbReference>
<dbReference type="PANTHER" id="PTHR43617">
    <property type="entry name" value="L-AMINO ACID N-ACETYLTRANSFERASE"/>
    <property type="match status" value="1"/>
</dbReference>
<organism evidence="2 3">
    <name type="scientific">Chitinophaga jiangningensis</name>
    <dbReference type="NCBI Taxonomy" id="1419482"/>
    <lineage>
        <taxon>Bacteria</taxon>
        <taxon>Pseudomonadati</taxon>
        <taxon>Bacteroidota</taxon>
        <taxon>Chitinophagia</taxon>
        <taxon>Chitinophagales</taxon>
        <taxon>Chitinophagaceae</taxon>
        <taxon>Chitinophaga</taxon>
    </lineage>
</organism>
<evidence type="ECO:0000313" key="3">
    <source>
        <dbReference type="Proteomes" id="UP000184420"/>
    </source>
</evidence>
<keyword evidence="3" id="KW-1185">Reference proteome</keyword>
<dbReference type="AlphaFoldDB" id="A0A1M6YT89"/>
<dbReference type="SUPFAM" id="SSF55729">
    <property type="entry name" value="Acyl-CoA N-acyltransferases (Nat)"/>
    <property type="match status" value="1"/>
</dbReference>
<evidence type="ECO:0000259" key="1">
    <source>
        <dbReference type="PROSITE" id="PS51186"/>
    </source>
</evidence>
<dbReference type="InterPro" id="IPR016181">
    <property type="entry name" value="Acyl_CoA_acyltransferase"/>
</dbReference>
<sequence length="177" mass="19524">MQLHIRPETSNDYNAVFDLVEDAFKNEAKSDHQEQFLVERLRKSAAFMPQLSLVAEADGQLVGYILLTKIKIVNDKATAFEALALAPVAVLQRYQGKGIGAALIQAAHLEAQALDYKAIVLLGHADYYPKFGYRKASEYGIRLPFDVPDENCMVIELATGALQGVTGTVEYPAAFFE</sequence>
<keyword evidence="2" id="KW-0808">Transferase</keyword>
<dbReference type="PROSITE" id="PS51186">
    <property type="entry name" value="GNAT"/>
    <property type="match status" value="1"/>
</dbReference>
<gene>
    <name evidence="2" type="ORF">SAMN05444266_102468</name>
</gene>
<protein>
    <submittedName>
        <fullName evidence="2">Predicted N-acetyltransferase YhbS</fullName>
    </submittedName>
</protein>
<dbReference type="GO" id="GO:0016747">
    <property type="term" value="F:acyltransferase activity, transferring groups other than amino-acyl groups"/>
    <property type="evidence" value="ECO:0007669"/>
    <property type="project" value="InterPro"/>
</dbReference>
<dbReference type="CDD" id="cd04301">
    <property type="entry name" value="NAT_SF"/>
    <property type="match status" value="1"/>
</dbReference>
<reference evidence="2 3" key="1">
    <citation type="submission" date="2016-11" db="EMBL/GenBank/DDBJ databases">
        <authorList>
            <person name="Jaros S."/>
            <person name="Januszkiewicz K."/>
            <person name="Wedrychowicz H."/>
        </authorList>
    </citation>
    <scope>NUCLEOTIDE SEQUENCE [LARGE SCALE GENOMIC DNA]</scope>
    <source>
        <strain evidence="2 3">DSM 27406</strain>
    </source>
</reference>
<evidence type="ECO:0000313" key="2">
    <source>
        <dbReference type="EMBL" id="SHL21259.1"/>
    </source>
</evidence>
<dbReference type="Gene3D" id="3.40.630.30">
    <property type="match status" value="1"/>
</dbReference>
<dbReference type="PANTHER" id="PTHR43617:SF2">
    <property type="entry name" value="UPF0039 PROTEIN SLL0451"/>
    <property type="match status" value="1"/>
</dbReference>
<name>A0A1M6YT89_9BACT</name>
<dbReference type="RefSeq" id="WP_178372097.1">
    <property type="nucleotide sequence ID" value="NZ_FRBL01000002.1"/>
</dbReference>
<feature type="domain" description="N-acetyltransferase" evidence="1">
    <location>
        <begin position="3"/>
        <end position="158"/>
    </location>
</feature>
<proteinExistence type="predicted"/>
<dbReference type="Pfam" id="PF13508">
    <property type="entry name" value="Acetyltransf_7"/>
    <property type="match status" value="1"/>
</dbReference>